<protein>
    <recommendedName>
        <fullName evidence="4">Capsid protein</fullName>
    </recommendedName>
    <alternativeName>
        <fullName evidence="9">Coat protein</fullName>
    </alternativeName>
</protein>
<accession>B5AZR7</accession>
<keyword evidence="8" id="KW-0687">Ribonucleoprotein</keyword>
<feature type="region of interest" description="Disordered" evidence="10">
    <location>
        <begin position="1"/>
        <end position="25"/>
    </location>
</feature>
<evidence type="ECO:0000256" key="6">
    <source>
        <dbReference type="ARBA" id="ARBA00022561"/>
    </source>
</evidence>
<comment type="similarity">
    <text evidence="3">Belongs to the potexviruses coat protein family.</text>
</comment>
<evidence type="ECO:0000313" key="12">
    <source>
        <dbReference type="EMBL" id="ACG60024.1"/>
    </source>
</evidence>
<dbReference type="Pfam" id="PF00286">
    <property type="entry name" value="Flexi_CP"/>
    <property type="match status" value="1"/>
</dbReference>
<dbReference type="GO" id="GO:0019029">
    <property type="term" value="C:helical viral capsid"/>
    <property type="evidence" value="ECO:0007669"/>
    <property type="project" value="UniProtKB-KW"/>
</dbReference>
<evidence type="ECO:0000256" key="1">
    <source>
        <dbReference type="ARBA" id="ARBA00004032"/>
    </source>
</evidence>
<dbReference type="EMBL" id="EU881919">
    <property type="protein sequence ID" value="ACG60024.1"/>
    <property type="molecule type" value="Genomic_RNA"/>
</dbReference>
<evidence type="ECO:0000256" key="3">
    <source>
        <dbReference type="ARBA" id="ARBA00007202"/>
    </source>
</evidence>
<dbReference type="InterPro" id="IPR013569">
    <property type="entry name" value="Carlavirus_coat_N"/>
</dbReference>
<dbReference type="InterPro" id="IPR000052">
    <property type="entry name" value="Pltvir_coat"/>
</dbReference>
<reference evidence="12" key="1">
    <citation type="journal article" date="2008" name="Virus Genes">
        <title>Partial nucleotide sequence of a carlavirus from carrot (Daucus carota L.).</title>
        <authorList>
            <person name="Menzel W."/>
            <person name="Vetten H.-J."/>
        </authorList>
    </citation>
    <scope>NUCLEOTIDE SEQUENCE</scope>
</reference>
<evidence type="ECO:0000256" key="5">
    <source>
        <dbReference type="ARBA" id="ARBA00022497"/>
    </source>
</evidence>
<dbReference type="GO" id="GO:0005198">
    <property type="term" value="F:structural molecule activity"/>
    <property type="evidence" value="ECO:0007669"/>
    <property type="project" value="InterPro"/>
</dbReference>
<evidence type="ECO:0000256" key="9">
    <source>
        <dbReference type="ARBA" id="ARBA00031336"/>
    </source>
</evidence>
<feature type="compositionally biased region" description="Basic and acidic residues" evidence="10">
    <location>
        <begin position="8"/>
        <end position="25"/>
    </location>
</feature>
<keyword evidence="7" id="KW-0946">Virion</keyword>
<dbReference type="PROSITE" id="PS00418">
    <property type="entry name" value="POTEX_CARLAVIRUS_COAT"/>
    <property type="match status" value="1"/>
</dbReference>
<keyword evidence="5" id="KW-1139">Helical capsid protein</keyword>
<feature type="domain" description="Potexviruses and carlaviruses coat protein" evidence="11">
    <location>
        <begin position="223"/>
        <end position="238"/>
    </location>
</feature>
<comment type="subcellular location">
    <subcellularLocation>
        <location evidence="2">Virion</location>
    </subcellularLocation>
</comment>
<keyword evidence="6 12" id="KW-0167">Capsid protein</keyword>
<sequence length="300" mass="33920">MGGSSADAVKDQKKIKPEDKEAKEIEDLRVPNSRLTLEVQAEADKMKNHKILMERFERLKNAISDNLTNPTLSNYAMPQTQAPKIVDSYKADMTNIFAKPSIENFLSLGWMPESNSMATSEQISKIMAEWEKLGVPKKSLAQATWAYCRYCVGASSSPHMDPNAADEQVFGHVTRDAMGAVIKKHVTLRQFNRFFAPIMWNYMITMNLPPSDWQRKNFTEDTKFAAFDCFDFVMNPAAHQPLEGLIRKPTKEEVIANQTFKSIALNRRAQNDRFANLGVEITGGKFGCDKKMTFRESSCG</sequence>
<dbReference type="Pfam" id="PF08358">
    <property type="entry name" value="Flexi_CP_N"/>
    <property type="match status" value="1"/>
</dbReference>
<evidence type="ECO:0000259" key="11">
    <source>
        <dbReference type="PROSITE" id="PS00418"/>
    </source>
</evidence>
<organism evidence="12">
    <name type="scientific">Carrot carlavirus WM-2008</name>
    <dbReference type="NCBI Taxonomy" id="552517"/>
    <lineage>
        <taxon>Viruses</taxon>
        <taxon>Riboviria</taxon>
        <taxon>Orthornavirae</taxon>
        <taxon>Kitrinoviricota</taxon>
        <taxon>Alsuviricetes</taxon>
        <taxon>Tymovirales</taxon>
        <taxon>Betaflexiviridae</taxon>
        <taxon>Quinvirinae</taxon>
        <taxon>Carlavirus</taxon>
    </lineage>
</organism>
<comment type="function">
    <text evidence="1">Required for genome encapsidation. Forms ribonucleoprotein complexes along with TGB1 helicase and viral RNA.</text>
</comment>
<evidence type="ECO:0000256" key="7">
    <source>
        <dbReference type="ARBA" id="ARBA00022844"/>
    </source>
</evidence>
<evidence type="ECO:0000256" key="8">
    <source>
        <dbReference type="ARBA" id="ARBA00023274"/>
    </source>
</evidence>
<evidence type="ECO:0000256" key="2">
    <source>
        <dbReference type="ARBA" id="ARBA00004328"/>
    </source>
</evidence>
<evidence type="ECO:0000256" key="10">
    <source>
        <dbReference type="SAM" id="MobiDB-lite"/>
    </source>
</evidence>
<name>B5AZR7_9VIRU</name>
<evidence type="ECO:0000256" key="4">
    <source>
        <dbReference type="ARBA" id="ARBA00018091"/>
    </source>
</evidence>
<dbReference type="GO" id="GO:1990904">
    <property type="term" value="C:ribonucleoprotein complex"/>
    <property type="evidence" value="ECO:0007669"/>
    <property type="project" value="UniProtKB-KW"/>
</dbReference>
<proteinExistence type="inferred from homology"/>
<dbReference type="PRINTS" id="PR00232">
    <property type="entry name" value="POTXCARLCOAT"/>
</dbReference>